<keyword evidence="1" id="KW-1133">Transmembrane helix</keyword>
<gene>
    <name evidence="2" type="ORF">G6R28_00425</name>
</gene>
<organism evidence="2 3">
    <name type="scientific">Fructobacillus papyrifericola</name>
    <dbReference type="NCBI Taxonomy" id="2713172"/>
    <lineage>
        <taxon>Bacteria</taxon>
        <taxon>Bacillati</taxon>
        <taxon>Bacillota</taxon>
        <taxon>Bacilli</taxon>
        <taxon>Lactobacillales</taxon>
        <taxon>Lactobacillaceae</taxon>
        <taxon>Fructobacillus</taxon>
    </lineage>
</organism>
<keyword evidence="3" id="KW-1185">Reference proteome</keyword>
<dbReference type="Proteomes" id="UP000735205">
    <property type="component" value="Unassembled WGS sequence"/>
</dbReference>
<evidence type="ECO:0000256" key="1">
    <source>
        <dbReference type="SAM" id="Phobius"/>
    </source>
</evidence>
<dbReference type="RefSeq" id="WP_213792278.1">
    <property type="nucleotide sequence ID" value="NZ_JAAMFJ010000001.1"/>
</dbReference>
<evidence type="ECO:0000313" key="2">
    <source>
        <dbReference type="EMBL" id="MBS9335700.1"/>
    </source>
</evidence>
<comment type="caution">
    <text evidence="2">The sequence shown here is derived from an EMBL/GenBank/DDBJ whole genome shotgun (WGS) entry which is preliminary data.</text>
</comment>
<keyword evidence="1" id="KW-0472">Membrane</keyword>
<dbReference type="EMBL" id="JAAMFJ010000001">
    <property type="protein sequence ID" value="MBS9335700.1"/>
    <property type="molecule type" value="Genomic_DNA"/>
</dbReference>
<feature type="transmembrane region" description="Helical" evidence="1">
    <location>
        <begin position="26"/>
        <end position="44"/>
    </location>
</feature>
<name>A0ABS5QRF0_9LACO</name>
<keyword evidence="1" id="KW-0812">Transmembrane</keyword>
<accession>A0ABS5QRF0</accession>
<proteinExistence type="predicted"/>
<protein>
    <submittedName>
        <fullName evidence="2">Uncharacterized protein</fullName>
    </submittedName>
</protein>
<reference evidence="2 3" key="1">
    <citation type="submission" date="2020-02" db="EMBL/GenBank/DDBJ databases">
        <title>Fructobacillus sp. isolated from paper mulberry of Taiwan.</title>
        <authorList>
            <person name="Lin S.-T."/>
        </authorList>
    </citation>
    <scope>NUCLEOTIDE SEQUENCE [LARGE SCALE GENOMIC DNA]</scope>
    <source>
        <strain evidence="2 3">M1-21</strain>
    </source>
</reference>
<sequence>MNMDRHFHSLNEGLIARIERNNRQQWDWNITILIATVTLVLTMAH</sequence>
<evidence type="ECO:0000313" key="3">
    <source>
        <dbReference type="Proteomes" id="UP000735205"/>
    </source>
</evidence>